<feature type="region of interest" description="Disordered" evidence="2">
    <location>
        <begin position="1113"/>
        <end position="1133"/>
    </location>
</feature>
<sequence>MASHGVPLKTLKDCLQFLQWLENDSNMQGLVGHRLDKLLEKRYENVNASLIAKELSQFLNSASTFHKKLCTKPSGSYTGNKSAKNVTNALLDCIPRFLSAIYFLRYKVDVNFKALGGGDWAYKDVGVIAMYARFHKDVAERMIRTAGDIDKYLITKSGDEYGGIVPGGFEPGELKEGYRVSRSEGYNPGSAMLGDLQNILEKYSNQNRQNYFLDVFSTTVLSNSGADTSNVANALRLVQDFCKIFDEVNESDFENHLYTKDRCFDLPQLQKHCKNLIGPLNKLFNQDAFSFTGYAREYKKLKKQDIAKKMASWFKRNLETVMRHIKEIEGFTSKKNFKSVSVRKGTAPSTHIKAELEKYFTENFIRYGFTFYHHEYKTRDPPYNVLKTDWDGVIGMLKTPGSGLDELLQILNGEKCKQRMKDEEDEEAKEEPEDMELLNGEMVPVSKKEEPPPGKVPDDPKEVVPEMKSAPADGPPKSAATRAQGVDSPSEKVEGAQNQGKKAEGAQNQGKKAEGTPNQGSNHSVANTSSSPVLQAVQTQPPSDSRAGYEPPGDPVPSSGQVRDGQAVSSGSVPQGGQVAQSGARDDATTSSAAASASGGGGASRGGGGNNRINFPFDVDTAIQKFTKQNQQRLKEAESFLDNLEKRKENRVAERSKEDDYLQSELKMLERSLPVLGGVTIPNPVTVFDGLDGLVSQDDTQSLPDPILQQQEADDEWKFEQQKAYEVQEDYFQKLTEVINRSQHGGLFNGLKTTVIKDSASHPFYDGTLTRIDGNKLQHPSHTNEQEKQKVDDANHFWVKFHEQQKQRESDELDKIMNETDKIKKQVEAKYAADQIIGREFFEQDLLEDVHEELIDIPPQPTVDGYAISRETNVKTYIPPPVIDTEPADLLVERQNMWLFQGGTESGDDLDSKLEMDIENQALRKNASSLYGFAVPNPVNHYSLLDGTTLHDDSQSLPDAARQQQEADEEWKGRLQKIHQQQESDAKTLSERIKQTQYDTLLKQVEKNVPEGDVIKYSPPDLTKIGTPIGYPLKHKKTDYPQFYDNRSKESQKFRPAGPQGIVLSQSGQMKARLPPLRKKSHVSPISMQLDGMPPSILVDSIGYDLTRSPDQKVKHDVPITSHYTPPPPLTGKPTDNNAIVSDGSFVEPATLPPALPPPIDFVFKAATPRLEKVPDPDPLDLHIDIPKLTLPDKDLDFDLDFDDDSTHIKDNTLPNPIVPSTHAISFTLPPPDPIQSLPPPEDFDKKTIKQPDITLCLSSWATPTPTHGSSDIPETELFPAEAPRTVRDMLTWLAGLRNPKHHDTLKQCINKAFSGHHKDPSQLAIFINHAKIRPGDVFDILQLTAMFAGSVLTSIAPNWKANVSSRIVKPNSSTQSEVPDCCALLCQLRDYVYACHHQLQFLKAQCNRDKLSGGWKNDEYGSDITASNSPLQAFLTDGWDSTFETHLFDPCNLCHKSRIRMGFKKNDLPKTSQLGSVISTILSPSCGGEEHGALVNTVL</sequence>
<feature type="compositionally biased region" description="Acidic residues" evidence="2">
    <location>
        <begin position="423"/>
        <end position="436"/>
    </location>
</feature>
<organism evidence="3 4">
    <name type="scientific">Babesia bigemina</name>
    <dbReference type="NCBI Taxonomy" id="5866"/>
    <lineage>
        <taxon>Eukaryota</taxon>
        <taxon>Sar</taxon>
        <taxon>Alveolata</taxon>
        <taxon>Apicomplexa</taxon>
        <taxon>Aconoidasida</taxon>
        <taxon>Piroplasmida</taxon>
        <taxon>Babesiidae</taxon>
        <taxon>Babesia</taxon>
    </lineage>
</organism>
<dbReference type="Proteomes" id="UP000033188">
    <property type="component" value="Chromosome 1"/>
</dbReference>
<dbReference type="KEGG" id="bbig:BBBOND_0100190"/>
<reference evidence="4" key="1">
    <citation type="journal article" date="2014" name="Nucleic Acids Res.">
        <title>The evolutionary dynamics of variant antigen genes in Babesia reveal a history of genomic innovation underlying host-parasite interaction.</title>
        <authorList>
            <person name="Jackson A.P."/>
            <person name="Otto T.D."/>
            <person name="Darby A."/>
            <person name="Ramaprasad A."/>
            <person name="Xia D."/>
            <person name="Echaide I.E."/>
            <person name="Farber M."/>
            <person name="Gahlot S."/>
            <person name="Gamble J."/>
            <person name="Gupta D."/>
            <person name="Gupta Y."/>
            <person name="Jackson L."/>
            <person name="Malandrin L."/>
            <person name="Malas T.B."/>
            <person name="Moussa E."/>
            <person name="Nair M."/>
            <person name="Reid A.J."/>
            <person name="Sanders M."/>
            <person name="Sharma J."/>
            <person name="Tracey A."/>
            <person name="Quail M.A."/>
            <person name="Weir W."/>
            <person name="Wastling J.M."/>
            <person name="Hall N."/>
            <person name="Willadsen P."/>
            <person name="Lingelbach K."/>
            <person name="Shiels B."/>
            <person name="Tait A."/>
            <person name="Berriman M."/>
            <person name="Allred D.R."/>
            <person name="Pain A."/>
        </authorList>
    </citation>
    <scope>NUCLEOTIDE SEQUENCE [LARGE SCALE GENOMIC DNA]</scope>
    <source>
        <strain evidence="4">Bond</strain>
    </source>
</reference>
<accession>A0A061D7I6</accession>
<dbReference type="RefSeq" id="XP_012765876.1">
    <property type="nucleotide sequence ID" value="XM_012910422.1"/>
</dbReference>
<evidence type="ECO:0000313" key="4">
    <source>
        <dbReference type="Proteomes" id="UP000033188"/>
    </source>
</evidence>
<dbReference type="EMBL" id="LK391707">
    <property type="protein sequence ID" value="CDR93690.1"/>
    <property type="molecule type" value="Genomic_DNA"/>
</dbReference>
<protein>
    <submittedName>
        <fullName evidence="3">Ribosome-binding protein 1</fullName>
    </submittedName>
</protein>
<feature type="region of interest" description="Disordered" evidence="2">
    <location>
        <begin position="945"/>
        <end position="967"/>
    </location>
</feature>
<evidence type="ECO:0000256" key="2">
    <source>
        <dbReference type="SAM" id="MobiDB-lite"/>
    </source>
</evidence>
<feature type="compositionally biased region" description="Basic and acidic residues" evidence="2">
    <location>
        <begin position="446"/>
        <end position="465"/>
    </location>
</feature>
<feature type="compositionally biased region" description="Gly residues" evidence="2">
    <location>
        <begin position="598"/>
        <end position="610"/>
    </location>
</feature>
<keyword evidence="4" id="KW-1185">Reference proteome</keyword>
<evidence type="ECO:0000313" key="3">
    <source>
        <dbReference type="EMBL" id="CDR93690.1"/>
    </source>
</evidence>
<feature type="compositionally biased region" description="Polar residues" evidence="2">
    <location>
        <begin position="496"/>
        <end position="543"/>
    </location>
</feature>
<dbReference type="GeneID" id="24562231"/>
<feature type="compositionally biased region" description="Polar residues" evidence="2">
    <location>
        <begin position="567"/>
        <end position="581"/>
    </location>
</feature>
<proteinExistence type="predicted"/>
<evidence type="ECO:0000256" key="1">
    <source>
        <dbReference type="SAM" id="Coils"/>
    </source>
</evidence>
<dbReference type="STRING" id="5866.A0A061D7I6"/>
<feature type="region of interest" description="Disordered" evidence="2">
    <location>
        <begin position="418"/>
        <end position="616"/>
    </location>
</feature>
<name>A0A061D7I6_BABBI</name>
<dbReference type="VEuPathDB" id="PiroplasmaDB:BBBOND_0100190"/>
<feature type="coiled-coil region" evidence="1">
    <location>
        <begin position="799"/>
        <end position="826"/>
    </location>
</feature>
<feature type="coiled-coil region" evidence="1">
    <location>
        <begin position="627"/>
        <end position="654"/>
    </location>
</feature>
<dbReference type="OrthoDB" id="10044771at2759"/>
<keyword evidence="1" id="KW-0175">Coiled coil</keyword>
<gene>
    <name evidence="3" type="ORF">BBBOND_0100190</name>
</gene>